<evidence type="ECO:0000256" key="5">
    <source>
        <dbReference type="SAM" id="MobiDB-lite"/>
    </source>
</evidence>
<comment type="caution">
    <text evidence="6">The sequence shown here is derived from an EMBL/GenBank/DDBJ whole genome shotgun (WGS) entry which is preliminary data.</text>
</comment>
<reference evidence="6" key="1">
    <citation type="submission" date="2019-12" db="EMBL/GenBank/DDBJ databases">
        <title>Genome sequencing and annotation of Brassica cretica.</title>
        <authorList>
            <person name="Studholme D.J."/>
            <person name="Sarris P.F."/>
        </authorList>
    </citation>
    <scope>NUCLEOTIDE SEQUENCE</scope>
    <source>
        <strain evidence="6">PFS-001/15</strain>
        <tissue evidence="6">Leaf</tissue>
    </source>
</reference>
<dbReference type="PANTHER" id="PTHR12549">
    <property type="entry name" value="JMJC DOMAIN-CONTAINING HISTONE DEMETHYLATION PROTEIN"/>
    <property type="match status" value="1"/>
</dbReference>
<dbReference type="GO" id="GO:0006357">
    <property type="term" value="P:regulation of transcription by RNA polymerase II"/>
    <property type="evidence" value="ECO:0007669"/>
    <property type="project" value="TreeGrafter"/>
</dbReference>
<dbReference type="GO" id="GO:0032454">
    <property type="term" value="F:histone H3K9 demethylase activity"/>
    <property type="evidence" value="ECO:0007669"/>
    <property type="project" value="InterPro"/>
</dbReference>
<evidence type="ECO:0000256" key="2">
    <source>
        <dbReference type="ARBA" id="ARBA00006801"/>
    </source>
</evidence>
<evidence type="ECO:0000256" key="4">
    <source>
        <dbReference type="ARBA" id="ARBA00023242"/>
    </source>
</evidence>
<feature type="region of interest" description="Disordered" evidence="5">
    <location>
        <begin position="44"/>
        <end position="79"/>
    </location>
</feature>
<dbReference type="EMBL" id="QGKW02002228">
    <property type="protein sequence ID" value="KAF2538330.1"/>
    <property type="molecule type" value="Genomic_DNA"/>
</dbReference>
<gene>
    <name evidence="6" type="ORF">F2Q68_00018550</name>
</gene>
<name>A0A8S9FXA0_BRACR</name>
<organism evidence="6 7">
    <name type="scientific">Brassica cretica</name>
    <name type="common">Mustard</name>
    <dbReference type="NCBI Taxonomy" id="69181"/>
    <lineage>
        <taxon>Eukaryota</taxon>
        <taxon>Viridiplantae</taxon>
        <taxon>Streptophyta</taxon>
        <taxon>Embryophyta</taxon>
        <taxon>Tracheophyta</taxon>
        <taxon>Spermatophyta</taxon>
        <taxon>Magnoliopsida</taxon>
        <taxon>eudicotyledons</taxon>
        <taxon>Gunneridae</taxon>
        <taxon>Pentapetalae</taxon>
        <taxon>rosids</taxon>
        <taxon>malvids</taxon>
        <taxon>Brassicales</taxon>
        <taxon>Brassicaceae</taxon>
        <taxon>Brassiceae</taxon>
        <taxon>Brassica</taxon>
    </lineage>
</organism>
<dbReference type="GO" id="GO:0031490">
    <property type="term" value="F:chromatin DNA binding"/>
    <property type="evidence" value="ECO:0007669"/>
    <property type="project" value="TreeGrafter"/>
</dbReference>
<dbReference type="AlphaFoldDB" id="A0A8S9FXA0"/>
<comment type="subcellular location">
    <subcellularLocation>
        <location evidence="1">Nucleus</location>
    </subcellularLocation>
</comment>
<sequence>MICKKRSIVLTHTAKVDISPRQYQRIKREQKNYAKAQLRKQYAERLSPKYRSEDGPTVENGLMMPTLPSTPLWDEEDRPPQEQKLEAMPVRVQRLCMVVDHPIIDQTMFLSESQKKQLKKDYDIEPWTFQQHLGEAVFIPAGCPSSPSEEQTGFLSPQSVEECIRLTQEYKRLPKDHKFSKDKLEIQKIVLHAASSAIKEAQSLMQQNSRTQWWC</sequence>
<accession>A0A8S9FXA0</accession>
<dbReference type="PANTHER" id="PTHR12549:SF33">
    <property type="entry name" value="LYSINE-SPECIFIC DEMETHYLASE JMJ27"/>
    <property type="match status" value="1"/>
</dbReference>
<dbReference type="InterPro" id="IPR045109">
    <property type="entry name" value="LSDs-like"/>
</dbReference>
<dbReference type="GO" id="GO:0003712">
    <property type="term" value="F:transcription coregulator activity"/>
    <property type="evidence" value="ECO:0007669"/>
    <property type="project" value="TreeGrafter"/>
</dbReference>
<dbReference type="GO" id="GO:0046872">
    <property type="term" value="F:metal ion binding"/>
    <property type="evidence" value="ECO:0007669"/>
    <property type="project" value="UniProtKB-KW"/>
</dbReference>
<keyword evidence="4" id="KW-0539">Nucleus</keyword>
<dbReference type="GO" id="GO:0000118">
    <property type="term" value="C:histone deacetylase complex"/>
    <property type="evidence" value="ECO:0007669"/>
    <property type="project" value="TreeGrafter"/>
</dbReference>
<dbReference type="Proteomes" id="UP000712281">
    <property type="component" value="Unassembled WGS sequence"/>
</dbReference>
<dbReference type="Gene3D" id="2.60.120.650">
    <property type="entry name" value="Cupin"/>
    <property type="match status" value="1"/>
</dbReference>
<evidence type="ECO:0000313" key="7">
    <source>
        <dbReference type="Proteomes" id="UP000712281"/>
    </source>
</evidence>
<evidence type="ECO:0000256" key="1">
    <source>
        <dbReference type="ARBA" id="ARBA00004123"/>
    </source>
</evidence>
<dbReference type="GO" id="GO:0000785">
    <property type="term" value="C:chromatin"/>
    <property type="evidence" value="ECO:0007669"/>
    <property type="project" value="TreeGrafter"/>
</dbReference>
<feature type="compositionally biased region" description="Basic and acidic residues" evidence="5">
    <location>
        <begin position="44"/>
        <end position="54"/>
    </location>
</feature>
<dbReference type="SUPFAM" id="SSF51197">
    <property type="entry name" value="Clavaminate synthase-like"/>
    <property type="match status" value="1"/>
</dbReference>
<keyword evidence="3" id="KW-0479">Metal-binding</keyword>
<evidence type="ECO:0000313" key="6">
    <source>
        <dbReference type="EMBL" id="KAF2538330.1"/>
    </source>
</evidence>
<evidence type="ECO:0000256" key="3">
    <source>
        <dbReference type="ARBA" id="ARBA00022723"/>
    </source>
</evidence>
<protein>
    <submittedName>
        <fullName evidence="6">Uncharacterized protein</fullName>
    </submittedName>
</protein>
<proteinExistence type="inferred from homology"/>
<comment type="similarity">
    <text evidence="2">Belongs to the JARID1 histone demethylase family.</text>
</comment>